<feature type="repeat" description="ANK" evidence="3">
    <location>
        <begin position="173"/>
        <end position="205"/>
    </location>
</feature>
<dbReference type="Pfam" id="PF12796">
    <property type="entry name" value="Ank_2"/>
    <property type="match status" value="1"/>
</dbReference>
<keyword evidence="1" id="KW-0677">Repeat</keyword>
<feature type="repeat" description="ANK" evidence="3">
    <location>
        <begin position="140"/>
        <end position="172"/>
    </location>
</feature>
<feature type="repeat" description="ANK" evidence="3">
    <location>
        <begin position="73"/>
        <end position="106"/>
    </location>
</feature>
<reference evidence="4 5" key="1">
    <citation type="submission" date="2024-04" db="EMBL/GenBank/DDBJ databases">
        <title>Phyllosticta paracitricarpa is synonymous to the EU quarantine fungus P. citricarpa based on phylogenomic analyses.</title>
        <authorList>
            <consortium name="Lawrence Berkeley National Laboratory"/>
            <person name="Van Ingen-Buijs V.A."/>
            <person name="Van Westerhoven A.C."/>
            <person name="Haridas S."/>
            <person name="Skiadas P."/>
            <person name="Martin F."/>
            <person name="Groenewald J.Z."/>
            <person name="Crous P.W."/>
            <person name="Seidl M.F."/>
        </authorList>
    </citation>
    <scope>NUCLEOTIDE SEQUENCE [LARGE SCALE GENOMIC DNA]</scope>
    <source>
        <strain evidence="4 5">CBS 123371</strain>
    </source>
</reference>
<dbReference type="PROSITE" id="PS50088">
    <property type="entry name" value="ANK_REPEAT"/>
    <property type="match status" value="4"/>
</dbReference>
<protein>
    <submittedName>
        <fullName evidence="4">Ankyrin repeat-containing domain protein</fullName>
    </submittedName>
</protein>
<keyword evidence="2 3" id="KW-0040">ANK repeat</keyword>
<dbReference type="InterPro" id="IPR002110">
    <property type="entry name" value="Ankyrin_rpt"/>
</dbReference>
<dbReference type="InterPro" id="IPR036770">
    <property type="entry name" value="Ankyrin_rpt-contain_sf"/>
</dbReference>
<evidence type="ECO:0000256" key="2">
    <source>
        <dbReference type="ARBA" id="ARBA00023043"/>
    </source>
</evidence>
<keyword evidence="5" id="KW-1185">Reference proteome</keyword>
<evidence type="ECO:0000256" key="3">
    <source>
        <dbReference type="PROSITE-ProRule" id="PRU00023"/>
    </source>
</evidence>
<dbReference type="PANTHER" id="PTHR24171">
    <property type="entry name" value="ANKYRIN REPEAT DOMAIN-CONTAINING PROTEIN 39-RELATED"/>
    <property type="match status" value="1"/>
</dbReference>
<name>A0ABR1KBT2_9PEZI</name>
<comment type="caution">
    <text evidence="4">The sequence shown here is derived from an EMBL/GenBank/DDBJ whole genome shotgun (WGS) entry which is preliminary data.</text>
</comment>
<dbReference type="SUPFAM" id="SSF48403">
    <property type="entry name" value="Ankyrin repeat"/>
    <property type="match status" value="1"/>
</dbReference>
<evidence type="ECO:0000313" key="4">
    <source>
        <dbReference type="EMBL" id="KAK7511671.1"/>
    </source>
</evidence>
<feature type="repeat" description="ANK" evidence="3">
    <location>
        <begin position="107"/>
        <end position="139"/>
    </location>
</feature>
<accession>A0ABR1KBT2</accession>
<dbReference type="Pfam" id="PF00023">
    <property type="entry name" value="Ank"/>
    <property type="match status" value="1"/>
</dbReference>
<dbReference type="Pfam" id="PF13637">
    <property type="entry name" value="Ank_4"/>
    <property type="match status" value="1"/>
</dbReference>
<dbReference type="EMBL" id="JBBPHU010000012">
    <property type="protein sequence ID" value="KAK7511671.1"/>
    <property type="molecule type" value="Genomic_DNA"/>
</dbReference>
<evidence type="ECO:0000313" key="5">
    <source>
        <dbReference type="Proteomes" id="UP001363622"/>
    </source>
</evidence>
<organism evidence="4 5">
    <name type="scientific">Phyllosticta citriasiana</name>
    <dbReference type="NCBI Taxonomy" id="595635"/>
    <lineage>
        <taxon>Eukaryota</taxon>
        <taxon>Fungi</taxon>
        <taxon>Dikarya</taxon>
        <taxon>Ascomycota</taxon>
        <taxon>Pezizomycotina</taxon>
        <taxon>Dothideomycetes</taxon>
        <taxon>Dothideomycetes incertae sedis</taxon>
        <taxon>Botryosphaeriales</taxon>
        <taxon>Phyllostictaceae</taxon>
        <taxon>Phyllosticta</taxon>
    </lineage>
</organism>
<gene>
    <name evidence="4" type="ORF">IWZ03DRAFT_432573</name>
</gene>
<dbReference type="PRINTS" id="PR01415">
    <property type="entry name" value="ANKYRIN"/>
</dbReference>
<dbReference type="PROSITE" id="PS50297">
    <property type="entry name" value="ANK_REP_REGION"/>
    <property type="match status" value="4"/>
</dbReference>
<evidence type="ECO:0000256" key="1">
    <source>
        <dbReference type="ARBA" id="ARBA00022737"/>
    </source>
</evidence>
<dbReference type="Proteomes" id="UP001363622">
    <property type="component" value="Unassembled WGS sequence"/>
</dbReference>
<sequence>MATDDARFAIHEACREGKTVVVESLLNANPKLANRRDDDDRLPIHWAVSYNHMPIVRLFVQTKNFDVDEQDGSGWTPLMMAASLKDSDELVDLLISRGADVNIKNNNGNTALHFTASKSNLDIARKLVENKASARVKDKRGQLPLHRAAAVGSVPLIKLLLEAKSPVNATDIDGMTALHHAVAEGHGDAAVELLKAGAEPDKKNTDGATAIALAPDAKIAKYVIHNAELEGIELS</sequence>
<proteinExistence type="predicted"/>
<dbReference type="SMART" id="SM00248">
    <property type="entry name" value="ANK"/>
    <property type="match status" value="6"/>
</dbReference>
<dbReference type="Gene3D" id="1.25.40.20">
    <property type="entry name" value="Ankyrin repeat-containing domain"/>
    <property type="match status" value="2"/>
</dbReference>